<proteinExistence type="predicted"/>
<sequence length="74" mass="7732">MLTCWDAALWETCWDTVARPCALLVGAGQGQGRGGVDLALYGGDPGAGERCVLRCRMLRAPSATRALRSHAAGS</sequence>
<evidence type="ECO:0000313" key="1">
    <source>
        <dbReference type="EMBL" id="GAA3905127.1"/>
    </source>
</evidence>
<dbReference type="Proteomes" id="UP001501563">
    <property type="component" value="Unassembled WGS sequence"/>
</dbReference>
<evidence type="ECO:0000313" key="2">
    <source>
        <dbReference type="Proteomes" id="UP001501563"/>
    </source>
</evidence>
<reference evidence="2" key="1">
    <citation type="journal article" date="2019" name="Int. J. Syst. Evol. Microbiol.">
        <title>The Global Catalogue of Microorganisms (GCM) 10K type strain sequencing project: providing services to taxonomists for standard genome sequencing and annotation.</title>
        <authorList>
            <consortium name="The Broad Institute Genomics Platform"/>
            <consortium name="The Broad Institute Genome Sequencing Center for Infectious Disease"/>
            <person name="Wu L."/>
            <person name="Ma J."/>
        </authorList>
    </citation>
    <scope>NUCLEOTIDE SEQUENCE [LARGE SCALE GENOMIC DNA]</scope>
    <source>
        <strain evidence="2">JCM 16578</strain>
    </source>
</reference>
<keyword evidence="2" id="KW-1185">Reference proteome</keyword>
<name>A0ABP7LPW2_9ACTN</name>
<dbReference type="EMBL" id="BAAAZA010000059">
    <property type="protein sequence ID" value="GAA3905127.1"/>
    <property type="molecule type" value="Genomic_DNA"/>
</dbReference>
<accession>A0ABP7LPW2</accession>
<protein>
    <submittedName>
        <fullName evidence="1">Uncharacterized protein</fullName>
    </submittedName>
</protein>
<comment type="caution">
    <text evidence="1">The sequence shown here is derived from an EMBL/GenBank/DDBJ whole genome shotgun (WGS) entry which is preliminary data.</text>
</comment>
<organism evidence="1 2">
    <name type="scientific">Streptomyces lannensis</name>
    <dbReference type="NCBI Taxonomy" id="766498"/>
    <lineage>
        <taxon>Bacteria</taxon>
        <taxon>Bacillati</taxon>
        <taxon>Actinomycetota</taxon>
        <taxon>Actinomycetes</taxon>
        <taxon>Kitasatosporales</taxon>
        <taxon>Streptomycetaceae</taxon>
        <taxon>Streptomyces</taxon>
    </lineage>
</organism>
<gene>
    <name evidence="1" type="ORF">GCM10022207_88120</name>
</gene>